<evidence type="ECO:0008006" key="3">
    <source>
        <dbReference type="Google" id="ProtNLM"/>
    </source>
</evidence>
<gene>
    <name evidence="1" type="ORF">GCM10009096_33820</name>
</gene>
<evidence type="ECO:0000313" key="1">
    <source>
        <dbReference type="EMBL" id="GAA0488094.1"/>
    </source>
</evidence>
<evidence type="ECO:0000313" key="2">
    <source>
        <dbReference type="Proteomes" id="UP001500713"/>
    </source>
</evidence>
<dbReference type="PROSITE" id="PS51257">
    <property type="entry name" value="PROKAR_LIPOPROTEIN"/>
    <property type="match status" value="1"/>
</dbReference>
<dbReference type="Proteomes" id="UP001500713">
    <property type="component" value="Unassembled WGS sequence"/>
</dbReference>
<keyword evidence="2" id="KW-1185">Reference proteome</keyword>
<name>A0ABP3KWU4_9SPHN</name>
<organism evidence="1 2">
    <name type="scientific">Parasphingorhabdus litoris</name>
    <dbReference type="NCBI Taxonomy" id="394733"/>
    <lineage>
        <taxon>Bacteria</taxon>
        <taxon>Pseudomonadati</taxon>
        <taxon>Pseudomonadota</taxon>
        <taxon>Alphaproteobacteria</taxon>
        <taxon>Sphingomonadales</taxon>
        <taxon>Sphingomonadaceae</taxon>
        <taxon>Parasphingorhabdus</taxon>
    </lineage>
</organism>
<proteinExistence type="predicted"/>
<protein>
    <recommendedName>
        <fullName evidence="3">Lipoprotein</fullName>
    </recommendedName>
</protein>
<reference evidence="2" key="1">
    <citation type="journal article" date="2019" name="Int. J. Syst. Evol. Microbiol.">
        <title>The Global Catalogue of Microorganisms (GCM) 10K type strain sequencing project: providing services to taxonomists for standard genome sequencing and annotation.</title>
        <authorList>
            <consortium name="The Broad Institute Genomics Platform"/>
            <consortium name="The Broad Institute Genome Sequencing Center for Infectious Disease"/>
            <person name="Wu L."/>
            <person name="Ma J."/>
        </authorList>
    </citation>
    <scope>NUCLEOTIDE SEQUENCE [LARGE SCALE GENOMIC DNA]</scope>
    <source>
        <strain evidence="2">JCM 14162</strain>
    </source>
</reference>
<sequence length="136" mass="14968">MVRGRSILFTTVAGLMVQGCVGRDGPCPQFEQKGNVETVLIERAKARFLEKLIDRNKITSKKQISFFDDCCSIEKIETETAVEKAFGETFQYHIGISHHKSNADGSIAKYSYSSIVTRCGDTVGDGIDVGLTTNQI</sequence>
<comment type="caution">
    <text evidence="1">The sequence shown here is derived from an EMBL/GenBank/DDBJ whole genome shotgun (WGS) entry which is preliminary data.</text>
</comment>
<dbReference type="EMBL" id="BAAAEM010000003">
    <property type="protein sequence ID" value="GAA0488094.1"/>
    <property type="molecule type" value="Genomic_DNA"/>
</dbReference>
<accession>A0ABP3KWU4</accession>